<dbReference type="AlphaFoldDB" id="A0A0F3GZJ7"/>
<evidence type="ECO:0000313" key="1">
    <source>
        <dbReference type="EMBL" id="KJU87326.1"/>
    </source>
</evidence>
<evidence type="ECO:0000313" key="2">
    <source>
        <dbReference type="Proteomes" id="UP000033423"/>
    </source>
</evidence>
<keyword evidence="2" id="KW-1185">Reference proteome</keyword>
<comment type="caution">
    <text evidence="1">The sequence shown here is derived from an EMBL/GenBank/DDBJ whole genome shotgun (WGS) entry which is preliminary data.</text>
</comment>
<name>A0A0F3GZJ7_9BACT</name>
<protein>
    <submittedName>
        <fullName evidence="1">Uncharacterized protein</fullName>
    </submittedName>
</protein>
<accession>A0A0F3GZJ7</accession>
<dbReference type="Proteomes" id="UP000033423">
    <property type="component" value="Unassembled WGS sequence"/>
</dbReference>
<proteinExistence type="predicted"/>
<reference evidence="1 2" key="1">
    <citation type="submission" date="2015-02" db="EMBL/GenBank/DDBJ databases">
        <title>Single-cell genomics of uncultivated deep-branching MTB reveals a conserved set of magnetosome genes.</title>
        <authorList>
            <person name="Kolinko S."/>
            <person name="Richter M."/>
            <person name="Glockner F.O."/>
            <person name="Brachmann A."/>
            <person name="Schuler D."/>
        </authorList>
    </citation>
    <scope>NUCLEOTIDE SEQUENCE [LARGE SCALE GENOMIC DNA]</scope>
    <source>
        <strain evidence="1">TM-1</strain>
    </source>
</reference>
<dbReference type="EMBL" id="LACI01000227">
    <property type="protein sequence ID" value="KJU87326.1"/>
    <property type="molecule type" value="Genomic_DNA"/>
</dbReference>
<gene>
    <name evidence="1" type="ORF">MBAV_000480</name>
</gene>
<sequence>MAPSPQRRPNYQSLHIYYTIRYIRLSRYIKAKKITLFLHLRRHIAIFIVTIKSPQPN</sequence>
<organism evidence="1 2">
    <name type="scientific">Candidatus Magnetobacterium bavaricum</name>
    <dbReference type="NCBI Taxonomy" id="29290"/>
    <lineage>
        <taxon>Bacteria</taxon>
        <taxon>Pseudomonadati</taxon>
        <taxon>Nitrospirota</taxon>
        <taxon>Thermodesulfovibrionia</taxon>
        <taxon>Thermodesulfovibrionales</taxon>
        <taxon>Candidatus Magnetobacteriaceae</taxon>
        <taxon>Candidatus Magnetobacterium</taxon>
    </lineage>
</organism>